<sequence length="165" mass="18696">MNEIKAVLLDDHPIHGVIYTAKGELKPFPILAIDDLPLNQWMNQFMELKDDLSILSLVPAQGWLIDEPENKAAWTLLKTTDDQCSSAIVPLLICPDDLDLTCTTLVVEQVQMDSKIIWKRFGQAVNEINAVVSAVDWWVEDQSFEFERKAFDAAIAHLIELDQAY</sequence>
<protein>
    <recommendedName>
        <fullName evidence="3">Ypar31 protein</fullName>
    </recommendedName>
</protein>
<dbReference type="EMBL" id="SGSU01000018">
    <property type="protein sequence ID" value="RZG65074.1"/>
    <property type="molecule type" value="Genomic_DNA"/>
</dbReference>
<dbReference type="Proteomes" id="UP000293483">
    <property type="component" value="Unassembled WGS sequence"/>
</dbReference>
<accession>A0A4Q7ASF3</accession>
<gene>
    <name evidence="1" type="ORF">EXE25_14890</name>
</gene>
<organism evidence="1 2">
    <name type="scientific">Acinetobacter bouvetii</name>
    <dbReference type="NCBI Taxonomy" id="202951"/>
    <lineage>
        <taxon>Bacteria</taxon>
        <taxon>Pseudomonadati</taxon>
        <taxon>Pseudomonadota</taxon>
        <taxon>Gammaproteobacteria</taxon>
        <taxon>Moraxellales</taxon>
        <taxon>Moraxellaceae</taxon>
        <taxon>Acinetobacter</taxon>
    </lineage>
</organism>
<dbReference type="STRING" id="202951.GCA_001485025_03030"/>
<name>A0A4Q7ASF3_9GAMM</name>
<comment type="caution">
    <text evidence="1">The sequence shown here is derived from an EMBL/GenBank/DDBJ whole genome shotgun (WGS) entry which is preliminary data.</text>
</comment>
<evidence type="ECO:0008006" key="3">
    <source>
        <dbReference type="Google" id="ProtNLM"/>
    </source>
</evidence>
<dbReference type="RefSeq" id="WP_130147628.1">
    <property type="nucleotide sequence ID" value="NZ_SGSU01000018.1"/>
</dbReference>
<evidence type="ECO:0000313" key="2">
    <source>
        <dbReference type="Proteomes" id="UP000293483"/>
    </source>
</evidence>
<reference evidence="1 2" key="1">
    <citation type="submission" date="2019-02" db="EMBL/GenBank/DDBJ databases">
        <title>The Batch Genome Submission of Acinetobacter spp. strains.</title>
        <authorList>
            <person name="Qin J."/>
            <person name="Hu Y."/>
            <person name="Ye H."/>
            <person name="Wei L."/>
            <person name="Feng Y."/>
            <person name="Zong Z."/>
        </authorList>
    </citation>
    <scope>NUCLEOTIDE SEQUENCE [LARGE SCALE GENOMIC DNA]</scope>
    <source>
        <strain evidence="1 2">WCHABo060081</strain>
    </source>
</reference>
<proteinExistence type="predicted"/>
<dbReference type="AlphaFoldDB" id="A0A4Q7ASF3"/>
<evidence type="ECO:0000313" key="1">
    <source>
        <dbReference type="EMBL" id="RZG65074.1"/>
    </source>
</evidence>